<feature type="binding site" evidence="5">
    <location>
        <position position="36"/>
    </location>
    <ligand>
        <name>NAD(+)</name>
        <dbReference type="ChEBI" id="CHEBI:57540"/>
    </ligand>
</feature>
<evidence type="ECO:0000313" key="11">
    <source>
        <dbReference type="Proteomes" id="UP000192368"/>
    </source>
</evidence>
<evidence type="ECO:0000259" key="9">
    <source>
        <dbReference type="SMART" id="SM00846"/>
    </source>
</evidence>
<dbReference type="SMART" id="SM00846">
    <property type="entry name" value="Gp_dh_N"/>
    <property type="match status" value="1"/>
</dbReference>
<dbReference type="CDD" id="cd05214">
    <property type="entry name" value="GAPDH_I_N"/>
    <property type="match status" value="1"/>
</dbReference>
<sequence>MAVNVAIMGFGRIGRDVLRGWALRDEKSFNITHIADLKASEKIKEHAHLFKYDSVYRKFPGEVEVVEDGFLVNGHKVTVIDGKMPSEMNWGELGVDIVIESTGAFTEYAKAHGHIEAGAKKVIISAPAKGDVKTIVMGVNDSEYDSAVHDVISNASCTTNCLAPVTKVILENFGIERGIMTTVHAYTNDQKIHDALHKDMRRARAGAENIIPTTTGAAQAVAKVIPEVEGILTGMAMRVPVPTGSVVDVTFEISKEATVEEINAAIKKASENELKGVLAYTEEDIVSSDIVGDPHSSIFDAQLTIVKDKLVKLVSWYDNEWGYSQRVVDLTDKVSKGL</sequence>
<feature type="binding site" evidence="4">
    <location>
        <position position="238"/>
    </location>
    <ligand>
        <name>D-glyceraldehyde 3-phosphate</name>
        <dbReference type="ChEBI" id="CHEBI:59776"/>
    </ligand>
</feature>
<dbReference type="GO" id="GO:0006006">
    <property type="term" value="P:glucose metabolic process"/>
    <property type="evidence" value="ECO:0007669"/>
    <property type="project" value="InterPro"/>
</dbReference>
<dbReference type="Gene3D" id="3.30.360.10">
    <property type="entry name" value="Dihydrodipicolinate Reductase, domain 2"/>
    <property type="match status" value="1"/>
</dbReference>
<dbReference type="FunFam" id="3.40.50.720:FF:000001">
    <property type="entry name" value="Glyceraldehyde-3-phosphate dehydrogenase"/>
    <property type="match status" value="1"/>
</dbReference>
<feature type="binding site" evidence="4">
    <location>
        <begin position="215"/>
        <end position="216"/>
    </location>
    <ligand>
        <name>D-glyceraldehyde 3-phosphate</name>
        <dbReference type="ChEBI" id="CHEBI:59776"/>
    </ligand>
</feature>
<evidence type="ECO:0000256" key="3">
    <source>
        <dbReference type="PIRSR" id="PIRSR000149-1"/>
    </source>
</evidence>
<protein>
    <recommendedName>
        <fullName evidence="8">Glyceraldehyde-3-phosphate dehydrogenase</fullName>
        <ecNumber evidence="8">1.2.1.-</ecNumber>
    </recommendedName>
</protein>
<dbReference type="InterPro" id="IPR020830">
    <property type="entry name" value="GlycerAld_3-P_DH_AS"/>
</dbReference>
<dbReference type="Pfam" id="PF00044">
    <property type="entry name" value="Gp_dh_N"/>
    <property type="match status" value="1"/>
</dbReference>
<dbReference type="GO" id="GO:0016620">
    <property type="term" value="F:oxidoreductase activity, acting on the aldehyde or oxo group of donors, NAD or NADP as acceptor"/>
    <property type="evidence" value="ECO:0007669"/>
    <property type="project" value="InterPro"/>
</dbReference>
<evidence type="ECO:0000256" key="2">
    <source>
        <dbReference type="ARBA" id="ARBA00023002"/>
    </source>
</evidence>
<dbReference type="InterPro" id="IPR020831">
    <property type="entry name" value="GlycerAld/Erythrose_P_DH"/>
</dbReference>
<dbReference type="STRING" id="573058.SAMN00017477_2072"/>
<accession>A0A1W1VJM2</accession>
<dbReference type="PRINTS" id="PR00078">
    <property type="entry name" value="G3PDHDRGNASE"/>
</dbReference>
<name>A0A1W1VJM2_PEPAS</name>
<keyword evidence="2 8" id="KW-0560">Oxidoreductase</keyword>
<feature type="domain" description="Glyceraldehyde 3-phosphate dehydrogenase NAD(P) binding" evidence="9">
    <location>
        <begin position="3"/>
        <end position="157"/>
    </location>
</feature>
<dbReference type="SUPFAM" id="SSF51735">
    <property type="entry name" value="NAD(P)-binding Rossmann-fold domains"/>
    <property type="match status" value="1"/>
</dbReference>
<feature type="binding site" evidence="5">
    <location>
        <begin position="12"/>
        <end position="13"/>
    </location>
    <ligand>
        <name>NAD(+)</name>
        <dbReference type="ChEBI" id="CHEBI:57540"/>
    </ligand>
</feature>
<feature type="binding site" evidence="4">
    <location>
        <begin position="156"/>
        <end position="158"/>
    </location>
    <ligand>
        <name>D-glyceraldehyde 3-phosphate</name>
        <dbReference type="ChEBI" id="CHEBI:59776"/>
    </ligand>
</feature>
<evidence type="ECO:0000256" key="7">
    <source>
        <dbReference type="RuleBase" id="RU000397"/>
    </source>
</evidence>
<dbReference type="RefSeq" id="WP_084231578.1">
    <property type="nucleotide sequence ID" value="NZ_FWWR01000017.1"/>
</dbReference>
<keyword evidence="11" id="KW-1185">Reference proteome</keyword>
<feature type="site" description="Activates thiol group during catalysis" evidence="6">
    <location>
        <position position="184"/>
    </location>
</feature>
<dbReference type="NCBIfam" id="TIGR01534">
    <property type="entry name" value="GAPDH-I"/>
    <property type="match status" value="1"/>
</dbReference>
<evidence type="ECO:0000256" key="6">
    <source>
        <dbReference type="PIRSR" id="PIRSR000149-4"/>
    </source>
</evidence>
<dbReference type="GO" id="GO:0050661">
    <property type="term" value="F:NADP binding"/>
    <property type="evidence" value="ECO:0007669"/>
    <property type="project" value="InterPro"/>
</dbReference>
<reference evidence="11" key="1">
    <citation type="submission" date="2017-04" db="EMBL/GenBank/DDBJ databases">
        <authorList>
            <person name="Varghese N."/>
            <person name="Submissions S."/>
        </authorList>
    </citation>
    <scope>NUCLEOTIDE SEQUENCE [LARGE SCALE GENOMIC DNA]</scope>
    <source>
        <strain evidence="11">DSM 20463</strain>
    </source>
</reference>
<feature type="active site" description="Nucleophile" evidence="3">
    <location>
        <position position="157"/>
    </location>
</feature>
<proteinExistence type="inferred from homology"/>
<comment type="similarity">
    <text evidence="1 7">Belongs to the glyceraldehyde-3-phosphate dehydrogenase family.</text>
</comment>
<dbReference type="InterPro" id="IPR020829">
    <property type="entry name" value="GlycerAld_3-P_DH_cat"/>
</dbReference>
<evidence type="ECO:0000256" key="1">
    <source>
        <dbReference type="ARBA" id="ARBA00007406"/>
    </source>
</evidence>
<keyword evidence="5" id="KW-0520">NAD</keyword>
<dbReference type="PIRSF" id="PIRSF000149">
    <property type="entry name" value="GAP_DH"/>
    <property type="match status" value="1"/>
</dbReference>
<gene>
    <name evidence="10" type="ORF">SAMN00017477_2072</name>
</gene>
<dbReference type="PANTHER" id="PTHR43148">
    <property type="entry name" value="GLYCERALDEHYDE-3-PHOSPHATE DEHYDROGENASE 2"/>
    <property type="match status" value="1"/>
</dbReference>
<dbReference type="SUPFAM" id="SSF55347">
    <property type="entry name" value="Glyceraldehyde-3-phosphate dehydrogenase-like, C-terminal domain"/>
    <property type="match status" value="1"/>
</dbReference>
<feature type="binding site" evidence="5">
    <location>
        <position position="319"/>
    </location>
    <ligand>
        <name>NAD(+)</name>
        <dbReference type="ChEBI" id="CHEBI:57540"/>
    </ligand>
</feature>
<dbReference type="GO" id="GO:0051287">
    <property type="term" value="F:NAD binding"/>
    <property type="evidence" value="ECO:0007669"/>
    <property type="project" value="InterPro"/>
</dbReference>
<evidence type="ECO:0000256" key="5">
    <source>
        <dbReference type="PIRSR" id="PIRSR000149-3"/>
    </source>
</evidence>
<dbReference type="Gene3D" id="3.40.50.720">
    <property type="entry name" value="NAD(P)-binding Rossmann-like Domain"/>
    <property type="match status" value="1"/>
</dbReference>
<dbReference type="InterPro" id="IPR006424">
    <property type="entry name" value="Glyceraldehyde-3-P_DH_1"/>
</dbReference>
<dbReference type="EMBL" id="FWWR01000017">
    <property type="protein sequence ID" value="SMB93430.1"/>
    <property type="molecule type" value="Genomic_DNA"/>
</dbReference>
<organism evidence="10 11">
    <name type="scientific">Peptoniphilus asaccharolyticus DSM 20463</name>
    <dbReference type="NCBI Taxonomy" id="573058"/>
    <lineage>
        <taxon>Bacteria</taxon>
        <taxon>Bacillati</taxon>
        <taxon>Bacillota</taxon>
        <taxon>Tissierellia</taxon>
        <taxon>Tissierellales</taxon>
        <taxon>Peptoniphilaceae</taxon>
        <taxon>Peptoniphilus</taxon>
    </lineage>
</organism>
<dbReference type="PROSITE" id="PS00071">
    <property type="entry name" value="GAPDH"/>
    <property type="match status" value="1"/>
</dbReference>
<evidence type="ECO:0000256" key="8">
    <source>
        <dbReference type="RuleBase" id="RU361160"/>
    </source>
</evidence>
<dbReference type="OrthoDB" id="9803304at2"/>
<dbReference type="CDD" id="cd18126">
    <property type="entry name" value="GAPDH_I_C"/>
    <property type="match status" value="1"/>
</dbReference>
<dbReference type="InterPro" id="IPR036291">
    <property type="entry name" value="NAD(P)-bd_dom_sf"/>
</dbReference>
<evidence type="ECO:0000313" key="10">
    <source>
        <dbReference type="EMBL" id="SMB93430.1"/>
    </source>
</evidence>
<feature type="binding site" evidence="4">
    <location>
        <position position="187"/>
    </location>
    <ligand>
        <name>D-glyceraldehyde 3-phosphate</name>
        <dbReference type="ChEBI" id="CHEBI:59776"/>
    </ligand>
</feature>
<dbReference type="EC" id="1.2.1.-" evidence="8"/>
<keyword evidence="5" id="KW-0547">Nucleotide-binding</keyword>
<dbReference type="Proteomes" id="UP000192368">
    <property type="component" value="Unassembled WGS sequence"/>
</dbReference>
<dbReference type="AlphaFoldDB" id="A0A1W1VJM2"/>
<feature type="binding site" evidence="5">
    <location>
        <position position="125"/>
    </location>
    <ligand>
        <name>NAD(+)</name>
        <dbReference type="ChEBI" id="CHEBI:57540"/>
    </ligand>
</feature>
<evidence type="ECO:0000256" key="4">
    <source>
        <dbReference type="PIRSR" id="PIRSR000149-2"/>
    </source>
</evidence>
<dbReference type="FunFam" id="3.30.360.10:FF:000002">
    <property type="entry name" value="Glyceraldehyde-3-phosphate dehydrogenase"/>
    <property type="match status" value="1"/>
</dbReference>
<dbReference type="InterPro" id="IPR020828">
    <property type="entry name" value="GlycerAld_3-P_DH_NAD(P)-bd"/>
</dbReference>
<dbReference type="Pfam" id="PF02800">
    <property type="entry name" value="Gp_dh_C"/>
    <property type="match status" value="1"/>
</dbReference>